<keyword evidence="1" id="KW-1133">Transmembrane helix</keyword>
<organism evidence="2 3">
    <name type="scientific">Natronococcus jeotgali DSM 18795</name>
    <dbReference type="NCBI Taxonomy" id="1227498"/>
    <lineage>
        <taxon>Archaea</taxon>
        <taxon>Methanobacteriati</taxon>
        <taxon>Methanobacteriota</taxon>
        <taxon>Stenosarchaea group</taxon>
        <taxon>Halobacteria</taxon>
        <taxon>Halobacteriales</taxon>
        <taxon>Natrialbaceae</taxon>
        <taxon>Natronococcus</taxon>
    </lineage>
</organism>
<sequence length="69" mass="7329">MPSATVHPEFPTAVSAALVVGLLVTLAYTLLTGQVFLGLFVAGTVGISAFVLFLFYRLVVAVEEIAYRP</sequence>
<evidence type="ECO:0000256" key="1">
    <source>
        <dbReference type="SAM" id="Phobius"/>
    </source>
</evidence>
<dbReference type="EMBL" id="AOIA01000024">
    <property type="protein sequence ID" value="ELY65370.1"/>
    <property type="molecule type" value="Genomic_DNA"/>
</dbReference>
<dbReference type="STRING" id="1227498.C492_03616"/>
<comment type="caution">
    <text evidence="2">The sequence shown here is derived from an EMBL/GenBank/DDBJ whole genome shotgun (WGS) entry which is preliminary data.</text>
</comment>
<dbReference type="OrthoDB" id="378887at2157"/>
<evidence type="ECO:0000313" key="3">
    <source>
        <dbReference type="Proteomes" id="UP000011531"/>
    </source>
</evidence>
<dbReference type="InterPro" id="IPR058379">
    <property type="entry name" value="DUF8066"/>
</dbReference>
<gene>
    <name evidence="2" type="ORF">C492_03616</name>
</gene>
<dbReference type="AlphaFoldDB" id="L9XUB5"/>
<accession>L9XUB5</accession>
<protein>
    <submittedName>
        <fullName evidence="2">Uncharacterized protein</fullName>
    </submittedName>
</protein>
<dbReference type="Proteomes" id="UP000011531">
    <property type="component" value="Unassembled WGS sequence"/>
</dbReference>
<keyword evidence="3" id="KW-1185">Reference proteome</keyword>
<evidence type="ECO:0000313" key="2">
    <source>
        <dbReference type="EMBL" id="ELY65370.1"/>
    </source>
</evidence>
<proteinExistence type="predicted"/>
<keyword evidence="1" id="KW-0472">Membrane</keyword>
<feature type="transmembrane region" description="Helical" evidence="1">
    <location>
        <begin position="12"/>
        <end position="31"/>
    </location>
</feature>
<reference evidence="2 3" key="1">
    <citation type="journal article" date="2014" name="PLoS Genet.">
        <title>Phylogenetically driven sequencing of extremely halophilic archaea reveals strategies for static and dynamic osmo-response.</title>
        <authorList>
            <person name="Becker E.A."/>
            <person name="Seitzer P.M."/>
            <person name="Tritt A."/>
            <person name="Larsen D."/>
            <person name="Krusor M."/>
            <person name="Yao A.I."/>
            <person name="Wu D."/>
            <person name="Madern D."/>
            <person name="Eisen J.A."/>
            <person name="Darling A.E."/>
            <person name="Facciotti M.T."/>
        </authorList>
    </citation>
    <scope>NUCLEOTIDE SEQUENCE [LARGE SCALE GENOMIC DNA]</scope>
    <source>
        <strain evidence="2 3">DSM 18795</strain>
    </source>
</reference>
<keyword evidence="1" id="KW-0812">Transmembrane</keyword>
<feature type="transmembrane region" description="Helical" evidence="1">
    <location>
        <begin position="37"/>
        <end position="59"/>
    </location>
</feature>
<dbReference type="RefSeq" id="WP_008420518.1">
    <property type="nucleotide sequence ID" value="NZ_AOIA01000024.1"/>
</dbReference>
<dbReference type="Pfam" id="PF26262">
    <property type="entry name" value="DUF8066"/>
    <property type="match status" value="1"/>
</dbReference>
<name>L9XUB5_9EURY</name>